<accession>A0A0F9KUR1</accession>
<comment type="caution">
    <text evidence="1">The sequence shown here is derived from an EMBL/GenBank/DDBJ whole genome shotgun (WGS) entry which is preliminary data.</text>
</comment>
<name>A0A0F9KUR1_9ZZZZ</name>
<dbReference type="AlphaFoldDB" id="A0A0F9KUR1"/>
<reference evidence="1" key="1">
    <citation type="journal article" date="2015" name="Nature">
        <title>Complex archaea that bridge the gap between prokaryotes and eukaryotes.</title>
        <authorList>
            <person name="Spang A."/>
            <person name="Saw J.H."/>
            <person name="Jorgensen S.L."/>
            <person name="Zaremba-Niedzwiedzka K."/>
            <person name="Martijn J."/>
            <person name="Lind A.E."/>
            <person name="van Eijk R."/>
            <person name="Schleper C."/>
            <person name="Guy L."/>
            <person name="Ettema T.J."/>
        </authorList>
    </citation>
    <scope>NUCLEOTIDE SEQUENCE</scope>
</reference>
<protein>
    <submittedName>
        <fullName evidence="1">Uncharacterized protein</fullName>
    </submittedName>
</protein>
<sequence>MMTDQQPYADNVRHIGRQTCDNCDYSCLIAGGSPEWKCTIGTHHGTIPYTGALNADPKGYTCSTWCGPRFSLTRRYELANIKDTTS</sequence>
<dbReference type="EMBL" id="LAZR01008477">
    <property type="protein sequence ID" value="KKM78546.1"/>
    <property type="molecule type" value="Genomic_DNA"/>
</dbReference>
<organism evidence="1">
    <name type="scientific">marine sediment metagenome</name>
    <dbReference type="NCBI Taxonomy" id="412755"/>
    <lineage>
        <taxon>unclassified sequences</taxon>
        <taxon>metagenomes</taxon>
        <taxon>ecological metagenomes</taxon>
    </lineage>
</organism>
<proteinExistence type="predicted"/>
<gene>
    <name evidence="1" type="ORF">LCGC14_1358890</name>
</gene>
<evidence type="ECO:0000313" key="1">
    <source>
        <dbReference type="EMBL" id="KKM78546.1"/>
    </source>
</evidence>